<keyword evidence="4" id="KW-1185">Reference proteome</keyword>
<feature type="domain" description="Peptidase MA-like" evidence="2">
    <location>
        <begin position="133"/>
        <end position="264"/>
    </location>
</feature>
<evidence type="ECO:0000313" key="4">
    <source>
        <dbReference type="Proteomes" id="UP000316426"/>
    </source>
</evidence>
<dbReference type="Pfam" id="PF13485">
    <property type="entry name" value="Peptidase_MA_2"/>
    <property type="match status" value="1"/>
</dbReference>
<sequence length="281" mass="30780" precursor="true">MRILSRRTLVSQFAAMALGATAFATESGAATRNAFTATAPSFLVRSFKDGPDAAEVIGKSVELRRKAHELWMPEKTWASWQPRCEIVLHSNRSSYLRYVGPSGSKTSGASLIERSGDGIAKRRIDLLVDQAGGYSALAHELTHVVLADWFGGRQPPPWVDEGIATLADSEEKQSLHCRDCRRALANGSAMQLVELVELRKLSSRDQAAAFYGQSLSLVSYLSACDKPEKLLPFVDLATASGYDSAIREVYGIDGIGALHRLWLNHELSNARSATLQAFERR</sequence>
<dbReference type="InterPro" id="IPR006311">
    <property type="entry name" value="TAT_signal"/>
</dbReference>
<dbReference type="InterPro" id="IPR039568">
    <property type="entry name" value="Peptidase_MA-like_dom"/>
</dbReference>
<dbReference type="KEGG" id="bmei:Spa11_19770"/>
<protein>
    <recommendedName>
        <fullName evidence="2">Peptidase MA-like domain-containing protein</fullName>
    </recommendedName>
</protein>
<evidence type="ECO:0000256" key="1">
    <source>
        <dbReference type="SAM" id="SignalP"/>
    </source>
</evidence>
<name>A0A518K7J4_9BACT</name>
<dbReference type="AlphaFoldDB" id="A0A518K7J4"/>
<gene>
    <name evidence="3" type="ORF">Spa11_19770</name>
</gene>
<evidence type="ECO:0000259" key="2">
    <source>
        <dbReference type="Pfam" id="PF13485"/>
    </source>
</evidence>
<dbReference type="EMBL" id="CP036349">
    <property type="protein sequence ID" value="QDV73778.1"/>
    <property type="molecule type" value="Genomic_DNA"/>
</dbReference>
<feature type="chain" id="PRO_5022028172" description="Peptidase MA-like domain-containing protein" evidence="1">
    <location>
        <begin position="25"/>
        <end position="281"/>
    </location>
</feature>
<accession>A0A518K7J4</accession>
<proteinExistence type="predicted"/>
<dbReference type="Proteomes" id="UP000316426">
    <property type="component" value="Chromosome"/>
</dbReference>
<reference evidence="3 4" key="1">
    <citation type="submission" date="2019-02" db="EMBL/GenBank/DDBJ databases">
        <title>Deep-cultivation of Planctomycetes and their phenomic and genomic characterization uncovers novel biology.</title>
        <authorList>
            <person name="Wiegand S."/>
            <person name="Jogler M."/>
            <person name="Boedeker C."/>
            <person name="Pinto D."/>
            <person name="Vollmers J."/>
            <person name="Rivas-Marin E."/>
            <person name="Kohn T."/>
            <person name="Peeters S.H."/>
            <person name="Heuer A."/>
            <person name="Rast P."/>
            <person name="Oberbeckmann S."/>
            <person name="Bunk B."/>
            <person name="Jeske O."/>
            <person name="Meyerdierks A."/>
            <person name="Storesund J.E."/>
            <person name="Kallscheuer N."/>
            <person name="Luecker S."/>
            <person name="Lage O.M."/>
            <person name="Pohl T."/>
            <person name="Merkel B.J."/>
            <person name="Hornburger P."/>
            <person name="Mueller R.-W."/>
            <person name="Bruemmer F."/>
            <person name="Labrenz M."/>
            <person name="Spormann A.M."/>
            <person name="Op den Camp H."/>
            <person name="Overmann J."/>
            <person name="Amann R."/>
            <person name="Jetten M.S.M."/>
            <person name="Mascher T."/>
            <person name="Medema M.H."/>
            <person name="Devos D.P."/>
            <person name="Kaster A.-K."/>
            <person name="Ovreas L."/>
            <person name="Rohde M."/>
            <person name="Galperin M.Y."/>
            <person name="Jogler C."/>
        </authorList>
    </citation>
    <scope>NUCLEOTIDE SEQUENCE [LARGE SCALE GENOMIC DNA]</scope>
    <source>
        <strain evidence="3 4">Spa11</strain>
    </source>
</reference>
<organism evidence="3 4">
    <name type="scientific">Botrimarina mediterranea</name>
    <dbReference type="NCBI Taxonomy" id="2528022"/>
    <lineage>
        <taxon>Bacteria</taxon>
        <taxon>Pseudomonadati</taxon>
        <taxon>Planctomycetota</taxon>
        <taxon>Planctomycetia</taxon>
        <taxon>Pirellulales</taxon>
        <taxon>Lacipirellulaceae</taxon>
        <taxon>Botrimarina</taxon>
    </lineage>
</organism>
<evidence type="ECO:0000313" key="3">
    <source>
        <dbReference type="EMBL" id="QDV73778.1"/>
    </source>
</evidence>
<dbReference type="PROSITE" id="PS51318">
    <property type="entry name" value="TAT"/>
    <property type="match status" value="1"/>
</dbReference>
<keyword evidence="1" id="KW-0732">Signal</keyword>
<feature type="signal peptide" evidence="1">
    <location>
        <begin position="1"/>
        <end position="24"/>
    </location>
</feature>